<name>A0A3B8DJC7_9CAUD</name>
<gene>
    <name evidence="1" type="ORF">CS01_033</name>
</gene>
<accession>A0A3B8DJC7</accession>
<evidence type="ECO:0000313" key="1">
    <source>
        <dbReference type="EMBL" id="AYJ73321.1"/>
    </source>
</evidence>
<dbReference type="EMBL" id="MH845412">
    <property type="protein sequence ID" value="AYJ73321.1"/>
    <property type="molecule type" value="Genomic_DNA"/>
</dbReference>
<protein>
    <submittedName>
        <fullName evidence="1">Uncharacterized protein</fullName>
    </submittedName>
</protein>
<dbReference type="Proteomes" id="UP000279491">
    <property type="component" value="Segment"/>
</dbReference>
<sequence>MKSLRKMMIRAFQKEARAFSDSKTNPNTLRRCGYKSARAWGRIAAGLYFSNDKRSELLVDMPEDWRDRKITQEMVDDFVNEEINCW</sequence>
<proteinExistence type="predicted"/>
<evidence type="ECO:0000313" key="2">
    <source>
        <dbReference type="Proteomes" id="UP000279491"/>
    </source>
</evidence>
<reference evidence="1" key="1">
    <citation type="submission" date="2018-09" db="EMBL/GenBank/DDBJ databases">
        <title>Genome Analysis and Characterisation of Bacteriophage CS01 Active against Cronobacter sakazakii.</title>
        <authorList>
            <person name="Kim G.-H."/>
            <person name="Kim J."/>
            <person name="Yoon S.-S."/>
        </authorList>
    </citation>
    <scope>NUCLEOTIDE SEQUENCE [LARGE SCALE GENOMIC DNA]</scope>
</reference>
<keyword evidence="2" id="KW-1185">Reference proteome</keyword>
<organism evidence="1">
    <name type="scientific">Cronobacter phage CS01</name>
    <dbReference type="NCBI Taxonomy" id="2496544"/>
    <lineage>
        <taxon>Viruses</taxon>
        <taxon>Duplodnaviria</taxon>
        <taxon>Heunggongvirae</taxon>
        <taxon>Uroviricota</taxon>
        <taxon>Caudoviricetes</taxon>
        <taxon>Drexlerviridae</taxon>
        <taxon>Kyungwonvirus</taxon>
        <taxon>Kyungwonvirus CS01</taxon>
    </lineage>
</organism>